<dbReference type="PANTHER" id="PTHR44688">
    <property type="entry name" value="DNA-BINDING TRANSCRIPTIONAL ACTIVATOR DEVR_DOSR"/>
    <property type="match status" value="1"/>
</dbReference>
<dbReference type="Proteomes" id="UP000192911">
    <property type="component" value="Unassembled WGS sequence"/>
</dbReference>
<gene>
    <name evidence="5" type="ORF">SAMN06295900_108185</name>
</gene>
<evidence type="ECO:0000256" key="2">
    <source>
        <dbReference type="ARBA" id="ARBA00023125"/>
    </source>
</evidence>
<keyword evidence="1" id="KW-0805">Transcription regulation</keyword>
<dbReference type="InterPro" id="IPR000792">
    <property type="entry name" value="Tscrpt_reg_LuxR_C"/>
</dbReference>
<keyword evidence="3" id="KW-0804">Transcription</keyword>
<dbReference type="PANTHER" id="PTHR44688:SF16">
    <property type="entry name" value="DNA-BINDING TRANSCRIPTIONAL ACTIVATOR DEVR_DOSR"/>
    <property type="match status" value="1"/>
</dbReference>
<dbReference type="EMBL" id="FXAH01000008">
    <property type="protein sequence ID" value="SMF49844.1"/>
    <property type="molecule type" value="Genomic_DNA"/>
</dbReference>
<dbReference type="PROSITE" id="PS00622">
    <property type="entry name" value="HTH_LUXR_1"/>
    <property type="match status" value="1"/>
</dbReference>
<dbReference type="PRINTS" id="PR00038">
    <property type="entry name" value="HTHLUXR"/>
</dbReference>
<dbReference type="CDD" id="cd06170">
    <property type="entry name" value="LuxR_C_like"/>
    <property type="match status" value="1"/>
</dbReference>
<evidence type="ECO:0000259" key="4">
    <source>
        <dbReference type="PROSITE" id="PS50043"/>
    </source>
</evidence>
<dbReference type="RefSeq" id="WP_085228519.1">
    <property type="nucleotide sequence ID" value="NZ_BSQD01000010.1"/>
</dbReference>
<dbReference type="GeneID" id="95550349"/>
<evidence type="ECO:0000313" key="6">
    <source>
        <dbReference type="Proteomes" id="UP000192911"/>
    </source>
</evidence>
<dbReference type="PROSITE" id="PS50043">
    <property type="entry name" value="HTH_LUXR_2"/>
    <property type="match status" value="1"/>
</dbReference>
<dbReference type="InterPro" id="IPR036388">
    <property type="entry name" value="WH-like_DNA-bd_sf"/>
</dbReference>
<feature type="domain" description="HTH luxR-type" evidence="4">
    <location>
        <begin position="116"/>
        <end position="181"/>
    </location>
</feature>
<keyword evidence="6" id="KW-1185">Reference proteome</keyword>
<dbReference type="SUPFAM" id="SSF46894">
    <property type="entry name" value="C-terminal effector domain of the bipartite response regulators"/>
    <property type="match status" value="1"/>
</dbReference>
<dbReference type="Pfam" id="PF00196">
    <property type="entry name" value="GerE"/>
    <property type="match status" value="1"/>
</dbReference>
<evidence type="ECO:0000313" key="5">
    <source>
        <dbReference type="EMBL" id="SMF49844.1"/>
    </source>
</evidence>
<dbReference type="SMART" id="SM00421">
    <property type="entry name" value="HTH_LUXR"/>
    <property type="match status" value="1"/>
</dbReference>
<dbReference type="GO" id="GO:0006355">
    <property type="term" value="P:regulation of DNA-templated transcription"/>
    <property type="evidence" value="ECO:0007669"/>
    <property type="project" value="InterPro"/>
</dbReference>
<dbReference type="STRING" id="28094.SAMN06295900_108185"/>
<dbReference type="OrthoDB" id="9774661at2"/>
<dbReference type="InterPro" id="IPR016032">
    <property type="entry name" value="Sig_transdc_resp-reg_C-effctor"/>
</dbReference>
<proteinExistence type="predicted"/>
<name>A0A1X7FBU7_TRICW</name>
<dbReference type="Gene3D" id="1.10.10.10">
    <property type="entry name" value="Winged helix-like DNA-binding domain superfamily/Winged helix DNA-binding domain"/>
    <property type="match status" value="1"/>
</dbReference>
<reference evidence="6" key="1">
    <citation type="submission" date="2017-04" db="EMBL/GenBank/DDBJ databases">
        <authorList>
            <person name="Varghese N."/>
            <person name="Submissions S."/>
        </authorList>
    </citation>
    <scope>NUCLEOTIDE SEQUENCE [LARGE SCALE GENOMIC DNA]</scope>
    <source>
        <strain evidence="6">Ballard 720</strain>
    </source>
</reference>
<dbReference type="GO" id="GO:0003677">
    <property type="term" value="F:DNA binding"/>
    <property type="evidence" value="ECO:0007669"/>
    <property type="project" value="UniProtKB-KW"/>
</dbReference>
<organism evidence="5 6">
    <name type="scientific">Trinickia caryophylli</name>
    <name type="common">Paraburkholderia caryophylli</name>
    <dbReference type="NCBI Taxonomy" id="28094"/>
    <lineage>
        <taxon>Bacteria</taxon>
        <taxon>Pseudomonadati</taxon>
        <taxon>Pseudomonadota</taxon>
        <taxon>Betaproteobacteria</taxon>
        <taxon>Burkholderiales</taxon>
        <taxon>Burkholderiaceae</taxon>
        <taxon>Trinickia</taxon>
    </lineage>
</organism>
<protein>
    <submittedName>
        <fullName evidence="5">Regulatory protein, luxR family</fullName>
    </submittedName>
</protein>
<sequence length="186" mass="20347">MLIGINARRDIRLLVVVYGLYEDGTAADTFNSIASSEAGIPTLLVRLPSLPVRRQSSSIFEVAVQIRVHAECCLLPSARMAIKLVTWQRLLSIAEQNMEQLINREGYKPPLPLRGDATGVTPLSERECEVMHWAAAGKTSCEIGLILGVTERTINFHVARAISKLNASNKTHAAVKAVMLGIIGFR</sequence>
<dbReference type="AlphaFoldDB" id="A0A1X7FBU7"/>
<accession>A0A1X7FBU7</accession>
<keyword evidence="2" id="KW-0238">DNA-binding</keyword>
<evidence type="ECO:0000256" key="1">
    <source>
        <dbReference type="ARBA" id="ARBA00023015"/>
    </source>
</evidence>
<evidence type="ECO:0000256" key="3">
    <source>
        <dbReference type="ARBA" id="ARBA00023163"/>
    </source>
</evidence>